<name>A0AAD2JW44_9AGAR</name>
<feature type="region of interest" description="Disordered" evidence="1">
    <location>
        <begin position="101"/>
        <end position="143"/>
    </location>
</feature>
<evidence type="ECO:0000313" key="3">
    <source>
        <dbReference type="EMBL" id="CAK5265239.1"/>
    </source>
</evidence>
<feature type="compositionally biased region" description="Acidic residues" evidence="1">
    <location>
        <begin position="110"/>
        <end position="126"/>
    </location>
</feature>
<proteinExistence type="predicted"/>
<gene>
    <name evidence="3" type="ORF">MYCIT1_LOCUS6048</name>
</gene>
<feature type="domain" description="CxC2-like cysteine cluster KDZ transposase-associated" evidence="2">
    <location>
        <begin position="166"/>
        <end position="270"/>
    </location>
</feature>
<accession>A0AAD2JW44</accession>
<dbReference type="Proteomes" id="UP001295794">
    <property type="component" value="Unassembled WGS sequence"/>
</dbReference>
<dbReference type="PANTHER" id="PTHR33096">
    <property type="entry name" value="CXC2 DOMAIN-CONTAINING PROTEIN"/>
    <property type="match status" value="1"/>
</dbReference>
<feature type="region of interest" description="Disordered" evidence="1">
    <location>
        <begin position="51"/>
        <end position="79"/>
    </location>
</feature>
<comment type="caution">
    <text evidence="3">The sequence shown here is derived from an EMBL/GenBank/DDBJ whole genome shotgun (WGS) entry which is preliminary data.</text>
</comment>
<evidence type="ECO:0000313" key="4">
    <source>
        <dbReference type="Proteomes" id="UP001295794"/>
    </source>
</evidence>
<dbReference type="Pfam" id="PF18803">
    <property type="entry name" value="CxC2"/>
    <property type="match status" value="1"/>
</dbReference>
<reference evidence="3" key="1">
    <citation type="submission" date="2023-11" db="EMBL/GenBank/DDBJ databases">
        <authorList>
            <person name="De Vega J J."/>
            <person name="De Vega J J."/>
        </authorList>
    </citation>
    <scope>NUCLEOTIDE SEQUENCE</scope>
</reference>
<sequence>MSFPFSLPPRRTGRPSHKALQEILHTNARAPPARGDFAVYLSTDGVGDVHEMRASKKRRRVADGETRGGRSKARWVPGHSSLDASGGIEFASEFLPDIEQDENVSPLPTEDTDPALLDDNETDDGESANKDESHVGGDGPKIYRSTTQPLHAVEEWNGSWWTKVSLAALGLIYQMGHGGQPCCFPMRKDVRMVIMHAPRIHDIRIRYCNCSKSDDSSKVQQLLRNGWYPATTIDPGTCATFETLESFRLYSTVGSLNARDFASSLEQMSNVSSRCGLSKTVDRYKQLQRIARQWAFLLRLLRAGRGHDPRGVEGTKLGECAIRCWACPQEGRNLPSDWQDVHASFRFLFMLLLAVDANFRLKNRIRAHEIEDPSLGPGYGYWVPPDEYKEHLKNYVSEEDTSTCIAFAALLQKNTRLTMGLRVSGVGGCVCARHEIMRPNGLGDLQKGERYANMAFIVFSALLGFSLMWLTLSYDIGCQWKLNLKTRMEKLPESLHLPLDKMKIQCGLPVWHAASHNADCQSTNSLSFKPGVGKTDGEGIERVWAALNPTGYATKTAGLGMRADVLEERIDRHNFMKNLGFATVLPARLRVAEREWKIQSVAFADVSSSVTSKLMGKWIKMIDDWLVDGSKPNPYVLITSVCVTENAVRLELRKDEERLLAEGCLPLKGQSATAFLIAGIQIEDAQRRLCLEISGTVVIAGDRANRIEEWRRSLLVKIDRFRDLQRIYIPGAGAVIEQAEVSPAPLPEKIKLWMPSEMPGSLGKDRGCVEGLVGMEVRLRVAQCENSLAQVRARLHAKRHMISFRNANVTGQVQSTKGRTIIDEIGEKVNQSAARYRRGREALVGCGKEVDFDYLRPLLPEDLHMNGISVAPENTAAESDEAAAKKLMALGAGRAPRQDKGASRRVMSWIWTAKGALEKEEEELHESIRVEWARARARRDRWAEEVLLLREEMRRVCAYLDWQSSWWKVRVDLREDFSAEVAAGAAAFAAKQSAWHLKLRGSLLKKWGSSIGSTSGLHQERVIS</sequence>
<dbReference type="InterPro" id="IPR041457">
    <property type="entry name" value="CxC2_KDZ-assoc"/>
</dbReference>
<dbReference type="AlphaFoldDB" id="A0AAD2JW44"/>
<dbReference type="EMBL" id="CAVNYO010000082">
    <property type="protein sequence ID" value="CAK5265239.1"/>
    <property type="molecule type" value="Genomic_DNA"/>
</dbReference>
<evidence type="ECO:0000259" key="2">
    <source>
        <dbReference type="Pfam" id="PF18803"/>
    </source>
</evidence>
<organism evidence="3 4">
    <name type="scientific">Mycena citricolor</name>
    <dbReference type="NCBI Taxonomy" id="2018698"/>
    <lineage>
        <taxon>Eukaryota</taxon>
        <taxon>Fungi</taxon>
        <taxon>Dikarya</taxon>
        <taxon>Basidiomycota</taxon>
        <taxon>Agaricomycotina</taxon>
        <taxon>Agaricomycetes</taxon>
        <taxon>Agaricomycetidae</taxon>
        <taxon>Agaricales</taxon>
        <taxon>Marasmiineae</taxon>
        <taxon>Mycenaceae</taxon>
        <taxon>Mycena</taxon>
    </lineage>
</organism>
<dbReference type="InterPro" id="IPR040521">
    <property type="entry name" value="KDZ"/>
</dbReference>
<evidence type="ECO:0000256" key="1">
    <source>
        <dbReference type="SAM" id="MobiDB-lite"/>
    </source>
</evidence>
<keyword evidence="4" id="KW-1185">Reference proteome</keyword>
<dbReference type="Pfam" id="PF18758">
    <property type="entry name" value="KDZ"/>
    <property type="match status" value="1"/>
</dbReference>
<dbReference type="PANTHER" id="PTHR33096:SF1">
    <property type="entry name" value="CXC1-LIKE CYSTEINE CLUSTER ASSOCIATED WITH KDZ TRANSPOSASES DOMAIN-CONTAINING PROTEIN"/>
    <property type="match status" value="1"/>
</dbReference>
<protein>
    <recommendedName>
        <fullName evidence="2">CxC2-like cysteine cluster KDZ transposase-associated domain-containing protein</fullName>
    </recommendedName>
</protein>